<evidence type="ECO:0000256" key="5">
    <source>
        <dbReference type="ARBA" id="ARBA00023136"/>
    </source>
</evidence>
<dbReference type="RefSeq" id="WP_054589422.1">
    <property type="nucleotide sequence ID" value="NZ_CP012700.1"/>
</dbReference>
<sequence length="245" mass="26209">MANWNDPNVAASGFGAGANAMDQAVDAGLRSYMLSVYNYMASGVLLTGIVALLFSRWEGAPALLFGPGAVKYLIMFAPLAFVMVLSFGINKLSTTAAQGLFWAFSVVMGLSMASIFFVFTDASIAQTFFATAAAFMGLSLYGYTTKKDLSGLGTFLIMGVFGIIVAMLLNAFVFQSNALSLAISVIGVLVFAGLTAYDTQKIKSMYFYVRGTDFVGKSVIMGALSLYLDFVNMFTFLLNLLGSRE</sequence>
<dbReference type="GO" id="GO:0005886">
    <property type="term" value="C:plasma membrane"/>
    <property type="evidence" value="ECO:0007669"/>
    <property type="project" value="TreeGrafter"/>
</dbReference>
<dbReference type="CDD" id="cd10432">
    <property type="entry name" value="BI-1-like_bacterial"/>
    <property type="match status" value="1"/>
</dbReference>
<evidence type="ECO:0000256" key="6">
    <source>
        <dbReference type="RuleBase" id="RU004379"/>
    </source>
</evidence>
<keyword evidence="3 6" id="KW-0812">Transmembrane</keyword>
<comment type="subcellular location">
    <subcellularLocation>
        <location evidence="1">Membrane</location>
        <topology evidence="1">Multi-pass membrane protein</topology>
    </subcellularLocation>
</comment>
<organism evidence="7 8">
    <name type="scientific">Sphingopyxis macrogoltabida</name>
    <name type="common">Sphingomonas macrogoltabidus</name>
    <dbReference type="NCBI Taxonomy" id="33050"/>
    <lineage>
        <taxon>Bacteria</taxon>
        <taxon>Pseudomonadati</taxon>
        <taxon>Pseudomonadota</taxon>
        <taxon>Alphaproteobacteria</taxon>
        <taxon>Sphingomonadales</taxon>
        <taxon>Sphingomonadaceae</taxon>
        <taxon>Sphingopyxis</taxon>
    </lineage>
</organism>
<dbReference type="PATRIC" id="fig|33050.5.peg.3949"/>
<evidence type="ECO:0000256" key="4">
    <source>
        <dbReference type="ARBA" id="ARBA00022989"/>
    </source>
</evidence>
<dbReference type="Proteomes" id="UP000058074">
    <property type="component" value="Chromosome"/>
</dbReference>
<gene>
    <name evidence="7" type="ORF">AN936_19030</name>
</gene>
<proteinExistence type="inferred from homology"/>
<dbReference type="PANTHER" id="PTHR23291">
    <property type="entry name" value="BAX INHIBITOR-RELATED"/>
    <property type="match status" value="1"/>
</dbReference>
<evidence type="ECO:0000256" key="3">
    <source>
        <dbReference type="ARBA" id="ARBA00022692"/>
    </source>
</evidence>
<dbReference type="AlphaFoldDB" id="A0A0N9V3N7"/>
<accession>A0A0N9V3N7</accession>
<comment type="similarity">
    <text evidence="2 6">Belongs to the BI1 family.</text>
</comment>
<evidence type="ECO:0000313" key="7">
    <source>
        <dbReference type="EMBL" id="ALH82369.1"/>
    </source>
</evidence>
<feature type="transmembrane region" description="Helical" evidence="6">
    <location>
        <begin position="155"/>
        <end position="173"/>
    </location>
</feature>
<feature type="transmembrane region" description="Helical" evidence="6">
    <location>
        <begin position="69"/>
        <end position="88"/>
    </location>
</feature>
<evidence type="ECO:0008006" key="9">
    <source>
        <dbReference type="Google" id="ProtNLM"/>
    </source>
</evidence>
<evidence type="ECO:0000313" key="8">
    <source>
        <dbReference type="Proteomes" id="UP000058074"/>
    </source>
</evidence>
<keyword evidence="4 6" id="KW-1133">Transmembrane helix</keyword>
<dbReference type="PANTHER" id="PTHR23291:SF50">
    <property type="entry name" value="PROTEIN LIFEGUARD 4"/>
    <property type="match status" value="1"/>
</dbReference>
<dbReference type="Pfam" id="PF01027">
    <property type="entry name" value="Bax1-I"/>
    <property type="match status" value="1"/>
</dbReference>
<dbReference type="EMBL" id="CP012700">
    <property type="protein sequence ID" value="ALH82369.1"/>
    <property type="molecule type" value="Genomic_DNA"/>
</dbReference>
<feature type="transmembrane region" description="Helical" evidence="6">
    <location>
        <begin position="218"/>
        <end position="241"/>
    </location>
</feature>
<keyword evidence="5 6" id="KW-0472">Membrane</keyword>
<protein>
    <recommendedName>
        <fullName evidence="9">BAX inhibitor (BI)-1/YccA family protein</fullName>
    </recommendedName>
</protein>
<feature type="transmembrane region" description="Helical" evidence="6">
    <location>
        <begin position="179"/>
        <end position="197"/>
    </location>
</feature>
<dbReference type="InterPro" id="IPR006214">
    <property type="entry name" value="Bax_inhibitor_1-related"/>
</dbReference>
<feature type="transmembrane region" description="Helical" evidence="6">
    <location>
        <begin position="100"/>
        <end position="119"/>
    </location>
</feature>
<feature type="transmembrane region" description="Helical" evidence="6">
    <location>
        <begin position="125"/>
        <end position="143"/>
    </location>
</feature>
<evidence type="ECO:0000256" key="2">
    <source>
        <dbReference type="ARBA" id="ARBA00010350"/>
    </source>
</evidence>
<evidence type="ECO:0000256" key="1">
    <source>
        <dbReference type="ARBA" id="ARBA00004141"/>
    </source>
</evidence>
<feature type="transmembrane region" description="Helical" evidence="6">
    <location>
        <begin position="36"/>
        <end position="57"/>
    </location>
</feature>
<reference evidence="7 8" key="1">
    <citation type="journal article" date="2015" name="Genome Announc.">
        <title>Complete Genome Sequence of Polypropylene Glycol- and Polyethylene Glycol-Degrading Sphingopyxis macrogoltabida Strain EY-1.</title>
        <authorList>
            <person name="Ohtsubo Y."/>
            <person name="Nagata Y."/>
            <person name="Numata M."/>
            <person name="Tsuchikane K."/>
            <person name="Hosoyama A."/>
            <person name="Yamazoe A."/>
            <person name="Tsuda M."/>
            <person name="Fujita N."/>
            <person name="Kawai F."/>
        </authorList>
    </citation>
    <scope>NUCLEOTIDE SEQUENCE [LARGE SCALE GENOMIC DNA]</scope>
    <source>
        <strain evidence="7 8">EY-1</strain>
    </source>
</reference>
<name>A0A0N9V3N7_SPHMC</name>
<dbReference type="OrthoDB" id="9793828at2"/>
<dbReference type="KEGG" id="smag:AN936_19030"/>